<keyword evidence="2" id="KW-1185">Reference proteome</keyword>
<dbReference type="AlphaFoldDB" id="A0A7Y0K6V7"/>
<organism evidence="1 2">
    <name type="scientific">Niallia alba</name>
    <dbReference type="NCBI Taxonomy" id="2729105"/>
    <lineage>
        <taxon>Bacteria</taxon>
        <taxon>Bacillati</taxon>
        <taxon>Bacillota</taxon>
        <taxon>Bacilli</taxon>
        <taxon>Bacillales</taxon>
        <taxon>Bacillaceae</taxon>
        <taxon>Niallia</taxon>
    </lineage>
</organism>
<proteinExistence type="predicted"/>
<reference evidence="1 2" key="1">
    <citation type="submission" date="2020-04" db="EMBL/GenBank/DDBJ databases">
        <title>Bacillus sp. UniB3 isolated from commercial digestive syrup.</title>
        <authorList>
            <person name="Thorat V."/>
            <person name="Kirdat K."/>
            <person name="Tiwarekar B."/>
            <person name="Yadav A."/>
        </authorList>
    </citation>
    <scope>NUCLEOTIDE SEQUENCE [LARGE SCALE GENOMIC DNA]</scope>
    <source>
        <strain evidence="1 2">UniB3</strain>
    </source>
</reference>
<dbReference type="InterPro" id="IPR021617">
    <property type="entry name" value="DUF3231"/>
</dbReference>
<dbReference type="EMBL" id="JABBPK010000001">
    <property type="protein sequence ID" value="NMO76881.1"/>
    <property type="molecule type" value="Genomic_DNA"/>
</dbReference>
<sequence>MTTIFEALKDYLQLNLDTEPKNPLHVGEVMSCWIYLTIMDEASIYIQVGLNTSTDDDVIKSLDESYKQCDIQGQRFRNFLKVEGIPLPPTSEQRPLSNANAVPLGVKMTDDEIMNGLSIKTVAAITHCAASVSQCVRNDVATMFTQCMLEKMKFGASLKDLMRKRGWIKVPPYYYPPGAPTSNS</sequence>
<dbReference type="Proteomes" id="UP000588491">
    <property type="component" value="Unassembled WGS sequence"/>
</dbReference>
<evidence type="ECO:0000313" key="1">
    <source>
        <dbReference type="EMBL" id="NMO76881.1"/>
    </source>
</evidence>
<evidence type="ECO:0000313" key="2">
    <source>
        <dbReference type="Proteomes" id="UP000588491"/>
    </source>
</evidence>
<dbReference type="InterPro" id="IPR012347">
    <property type="entry name" value="Ferritin-like"/>
</dbReference>
<protein>
    <submittedName>
        <fullName evidence="1">DUF3231 family protein</fullName>
    </submittedName>
</protein>
<dbReference type="Gene3D" id="1.20.1260.10">
    <property type="match status" value="1"/>
</dbReference>
<accession>A0A7Y0K6V7</accession>
<name>A0A7Y0K6V7_9BACI</name>
<comment type="caution">
    <text evidence="1">The sequence shown here is derived from an EMBL/GenBank/DDBJ whole genome shotgun (WGS) entry which is preliminary data.</text>
</comment>
<gene>
    <name evidence="1" type="ORF">HHU08_07735</name>
</gene>
<dbReference type="Pfam" id="PF11553">
    <property type="entry name" value="DUF3231"/>
    <property type="match status" value="1"/>
</dbReference>